<dbReference type="InterPro" id="IPR000971">
    <property type="entry name" value="Globin"/>
</dbReference>
<evidence type="ECO:0000256" key="2">
    <source>
        <dbReference type="ARBA" id="ARBA00022723"/>
    </source>
</evidence>
<organism evidence="7 8">
    <name type="scientific">Ancylostoma ceylanicum</name>
    <dbReference type="NCBI Taxonomy" id="53326"/>
    <lineage>
        <taxon>Eukaryota</taxon>
        <taxon>Metazoa</taxon>
        <taxon>Ecdysozoa</taxon>
        <taxon>Nematoda</taxon>
        <taxon>Chromadorea</taxon>
        <taxon>Rhabditida</taxon>
        <taxon>Rhabditina</taxon>
        <taxon>Rhabditomorpha</taxon>
        <taxon>Strongyloidea</taxon>
        <taxon>Ancylostomatidae</taxon>
        <taxon>Ancylostomatinae</taxon>
        <taxon>Ancylostoma</taxon>
    </lineage>
</organism>
<protein>
    <recommendedName>
        <fullName evidence="6">Globin domain-containing protein</fullName>
    </recommendedName>
</protein>
<feature type="region of interest" description="Disordered" evidence="5">
    <location>
        <begin position="1"/>
        <end position="59"/>
    </location>
</feature>
<comment type="caution">
    <text evidence="7">The sequence shown here is derived from an EMBL/GenBank/DDBJ whole genome shotgun (WGS) entry which is preliminary data.</text>
</comment>
<proteinExistence type="inferred from homology"/>
<dbReference type="CDD" id="cd01040">
    <property type="entry name" value="Mb-like"/>
    <property type="match status" value="1"/>
</dbReference>
<evidence type="ECO:0000256" key="5">
    <source>
        <dbReference type="SAM" id="MobiDB-lite"/>
    </source>
</evidence>
<accession>A0A016UAG2</accession>
<dbReference type="GO" id="GO:0005344">
    <property type="term" value="F:oxygen carrier activity"/>
    <property type="evidence" value="ECO:0007669"/>
    <property type="project" value="UniProtKB-KW"/>
</dbReference>
<dbReference type="STRING" id="53326.A0A016UAG2"/>
<evidence type="ECO:0000256" key="3">
    <source>
        <dbReference type="ARBA" id="ARBA00023004"/>
    </source>
</evidence>
<name>A0A016UAG2_9BILA</name>
<keyword evidence="3" id="KW-0408">Iron</keyword>
<feature type="compositionally biased region" description="Basic and acidic residues" evidence="5">
    <location>
        <begin position="22"/>
        <end position="35"/>
    </location>
</feature>
<dbReference type="GO" id="GO:0046872">
    <property type="term" value="F:metal ion binding"/>
    <property type="evidence" value="ECO:0007669"/>
    <property type="project" value="UniProtKB-KW"/>
</dbReference>
<feature type="compositionally biased region" description="Polar residues" evidence="5">
    <location>
        <begin position="103"/>
        <end position="116"/>
    </location>
</feature>
<keyword evidence="2" id="KW-0479">Metal-binding</keyword>
<evidence type="ECO:0000256" key="4">
    <source>
        <dbReference type="RuleBase" id="RU000356"/>
    </source>
</evidence>
<dbReference type="InterPro" id="IPR044399">
    <property type="entry name" value="Mb-like_M"/>
</dbReference>
<feature type="region of interest" description="Disordered" evidence="5">
    <location>
        <begin position="72"/>
        <end position="146"/>
    </location>
</feature>
<dbReference type="GO" id="GO:0019825">
    <property type="term" value="F:oxygen binding"/>
    <property type="evidence" value="ECO:0007669"/>
    <property type="project" value="InterPro"/>
</dbReference>
<evidence type="ECO:0000313" key="8">
    <source>
        <dbReference type="Proteomes" id="UP000024635"/>
    </source>
</evidence>
<dbReference type="PANTHER" id="PTHR46458:SF12">
    <property type="entry name" value="GLOBIN FAMILY PROFILE DOMAIN-CONTAINING PROTEIN"/>
    <property type="match status" value="1"/>
</dbReference>
<dbReference type="InterPro" id="IPR050532">
    <property type="entry name" value="Globin-like_OT"/>
</dbReference>
<dbReference type="AlphaFoldDB" id="A0A016UAG2"/>
<dbReference type="Pfam" id="PF00042">
    <property type="entry name" value="Globin"/>
    <property type="match status" value="1"/>
</dbReference>
<keyword evidence="8" id="KW-1185">Reference proteome</keyword>
<dbReference type="SUPFAM" id="SSF46458">
    <property type="entry name" value="Globin-like"/>
    <property type="match status" value="1"/>
</dbReference>
<dbReference type="InterPro" id="IPR009050">
    <property type="entry name" value="Globin-like_sf"/>
</dbReference>
<feature type="compositionally biased region" description="Polar residues" evidence="5">
    <location>
        <begin position="1"/>
        <end position="21"/>
    </location>
</feature>
<feature type="domain" description="Globin" evidence="6">
    <location>
        <begin position="201"/>
        <end position="323"/>
    </location>
</feature>
<dbReference type="InterPro" id="IPR012292">
    <property type="entry name" value="Globin/Proto"/>
</dbReference>
<keyword evidence="1 4" id="KW-0349">Heme</keyword>
<evidence type="ECO:0000259" key="6">
    <source>
        <dbReference type="Pfam" id="PF00042"/>
    </source>
</evidence>
<keyword evidence="4" id="KW-0813">Transport</keyword>
<dbReference type="OrthoDB" id="5786609at2759"/>
<gene>
    <name evidence="7" type="primary">Acey_s0049.g1809</name>
    <name evidence="7" type="synonym">Acey-glb-29</name>
    <name evidence="7" type="ORF">Y032_0049g1809</name>
</gene>
<dbReference type="Proteomes" id="UP000024635">
    <property type="component" value="Unassembled WGS sequence"/>
</dbReference>
<evidence type="ECO:0000256" key="1">
    <source>
        <dbReference type="ARBA" id="ARBA00022617"/>
    </source>
</evidence>
<dbReference type="PANTHER" id="PTHR46458">
    <property type="entry name" value="BLR2807 PROTEIN"/>
    <property type="match status" value="1"/>
</dbReference>
<keyword evidence="4" id="KW-0561">Oxygen transport</keyword>
<sequence length="348" mass="39134">MCQRSAQFSDGPQSYPPTMSDQEIRRSYSAKEHCSSGKLLSRTISRNRPATVHAKGSHDIPMVNVNSVALVSPTSSNEQSTSPRQETSNERKKAFLGGDLSHFSRSVSPRSPQTRKGSMIPMLGRTWKSDEGQREPIPNSLNVPVNGMDRQLSITDASSSQDTSPKKAQQLCLSYKHRKVLRATFQQMNSGGTFLKLMEQVFRRLEAKYPDIRSIFLTTAFVNSLSRERSSPPLVRTEHDHCKCLVALFEKIMDNLSDDTQLMVIRQYGEKHAQMKESGMSGGMIESFGEIAVAVIASQDYIKYNHDAVKAWRLLLAYITDEMMVGFERLSRISDRRSSTVSTCPRRT</sequence>
<dbReference type="EMBL" id="JARK01001385">
    <property type="protein sequence ID" value="EYC11847.1"/>
    <property type="molecule type" value="Genomic_DNA"/>
</dbReference>
<comment type="similarity">
    <text evidence="4">Belongs to the globin family.</text>
</comment>
<dbReference type="Gene3D" id="1.10.490.10">
    <property type="entry name" value="Globins"/>
    <property type="match status" value="1"/>
</dbReference>
<dbReference type="GO" id="GO:0020037">
    <property type="term" value="F:heme binding"/>
    <property type="evidence" value="ECO:0007669"/>
    <property type="project" value="InterPro"/>
</dbReference>
<reference evidence="8" key="1">
    <citation type="journal article" date="2015" name="Nat. Genet.">
        <title>The genome and transcriptome of the zoonotic hookworm Ancylostoma ceylanicum identify infection-specific gene families.</title>
        <authorList>
            <person name="Schwarz E.M."/>
            <person name="Hu Y."/>
            <person name="Antoshechkin I."/>
            <person name="Miller M.M."/>
            <person name="Sternberg P.W."/>
            <person name="Aroian R.V."/>
        </authorList>
    </citation>
    <scope>NUCLEOTIDE SEQUENCE</scope>
    <source>
        <strain evidence="8">HY135</strain>
    </source>
</reference>
<feature type="compositionally biased region" description="Polar residues" evidence="5">
    <location>
        <begin position="72"/>
        <end position="86"/>
    </location>
</feature>
<evidence type="ECO:0000313" key="7">
    <source>
        <dbReference type="EMBL" id="EYC11847.1"/>
    </source>
</evidence>